<evidence type="ECO:0000259" key="3">
    <source>
        <dbReference type="PROSITE" id="PS50157"/>
    </source>
</evidence>
<protein>
    <recommendedName>
        <fullName evidence="3">C2H2-type domain-containing protein</fullName>
    </recommendedName>
</protein>
<organism evidence="4 5">
    <name type="scientific">Cylindrobasidium torrendii FP15055 ss-10</name>
    <dbReference type="NCBI Taxonomy" id="1314674"/>
    <lineage>
        <taxon>Eukaryota</taxon>
        <taxon>Fungi</taxon>
        <taxon>Dikarya</taxon>
        <taxon>Basidiomycota</taxon>
        <taxon>Agaricomycotina</taxon>
        <taxon>Agaricomycetes</taxon>
        <taxon>Agaricomycetidae</taxon>
        <taxon>Agaricales</taxon>
        <taxon>Marasmiineae</taxon>
        <taxon>Physalacriaceae</taxon>
        <taxon>Cylindrobasidium</taxon>
    </lineage>
</organism>
<evidence type="ECO:0000313" key="5">
    <source>
        <dbReference type="Proteomes" id="UP000054007"/>
    </source>
</evidence>
<dbReference type="STRING" id="1314674.A0A0D7AY96"/>
<feature type="region of interest" description="Disordered" evidence="2">
    <location>
        <begin position="263"/>
        <end position="293"/>
    </location>
</feature>
<dbReference type="EMBL" id="KN880741">
    <property type="protein sequence ID" value="KIY62869.1"/>
    <property type="molecule type" value="Genomic_DNA"/>
</dbReference>
<reference evidence="4 5" key="1">
    <citation type="journal article" date="2015" name="Fungal Genet. Biol.">
        <title>Evolution of novel wood decay mechanisms in Agaricales revealed by the genome sequences of Fistulina hepatica and Cylindrobasidium torrendii.</title>
        <authorList>
            <person name="Floudas D."/>
            <person name="Held B.W."/>
            <person name="Riley R."/>
            <person name="Nagy L.G."/>
            <person name="Koehler G."/>
            <person name="Ransdell A.S."/>
            <person name="Younus H."/>
            <person name="Chow J."/>
            <person name="Chiniquy J."/>
            <person name="Lipzen A."/>
            <person name="Tritt A."/>
            <person name="Sun H."/>
            <person name="Haridas S."/>
            <person name="LaButti K."/>
            <person name="Ohm R.A."/>
            <person name="Kues U."/>
            <person name="Blanchette R.A."/>
            <person name="Grigoriev I.V."/>
            <person name="Minto R.E."/>
            <person name="Hibbett D.S."/>
        </authorList>
    </citation>
    <scope>NUCLEOTIDE SEQUENCE [LARGE SCALE GENOMIC DNA]</scope>
    <source>
        <strain evidence="4 5">FP15055 ss-10</strain>
    </source>
</reference>
<dbReference type="InterPro" id="IPR013087">
    <property type="entry name" value="Znf_C2H2_type"/>
</dbReference>
<gene>
    <name evidence="4" type="ORF">CYLTODRAFT_426591</name>
</gene>
<keyword evidence="1" id="KW-0862">Zinc</keyword>
<sequence length="293" mass="32120">MIPSSGMDDSFKSLLSLSSVAATAQPIPIHKPDGYPDASQDSYGAKSQRRLSSTTQTRRRLSDARDAVTRPSPASLSLSSLTLSTPSPPPPSMGIENPELAGLAKPVIIPKNGKKRGVDHKCESCSKVYRHPSCLIKHRWEHTPHWRESSKYVLSKHQQVQLLEAAAILSHLSPSTTSLPEDRSLWPSFLSGGSLPAQAAPTASSVPIPQGPRMHDYHLPAASAATQVRPGLLAVSVPEHYDTSQSVYDESDEEMDVYEDENQYHGGGFGARSRKQQVKEEEEEWDELDMDMD</sequence>
<dbReference type="OrthoDB" id="2152896at2759"/>
<feature type="region of interest" description="Disordered" evidence="2">
    <location>
        <begin position="26"/>
        <end position="92"/>
    </location>
</feature>
<feature type="compositionally biased region" description="Low complexity" evidence="2">
    <location>
        <begin position="71"/>
        <end position="85"/>
    </location>
</feature>
<name>A0A0D7AY96_9AGAR</name>
<proteinExistence type="predicted"/>
<evidence type="ECO:0000256" key="2">
    <source>
        <dbReference type="SAM" id="MobiDB-lite"/>
    </source>
</evidence>
<dbReference type="Proteomes" id="UP000054007">
    <property type="component" value="Unassembled WGS sequence"/>
</dbReference>
<dbReference type="PROSITE" id="PS50157">
    <property type="entry name" value="ZINC_FINGER_C2H2_2"/>
    <property type="match status" value="1"/>
</dbReference>
<keyword evidence="1" id="KW-0479">Metal-binding</keyword>
<evidence type="ECO:0000313" key="4">
    <source>
        <dbReference type="EMBL" id="KIY62869.1"/>
    </source>
</evidence>
<accession>A0A0D7AY96</accession>
<dbReference type="PROSITE" id="PS00028">
    <property type="entry name" value="ZINC_FINGER_C2H2_1"/>
    <property type="match status" value="1"/>
</dbReference>
<feature type="compositionally biased region" description="Acidic residues" evidence="2">
    <location>
        <begin position="280"/>
        <end position="293"/>
    </location>
</feature>
<feature type="domain" description="C2H2-type" evidence="3">
    <location>
        <begin position="120"/>
        <end position="143"/>
    </location>
</feature>
<evidence type="ECO:0000256" key="1">
    <source>
        <dbReference type="PROSITE-ProRule" id="PRU00042"/>
    </source>
</evidence>
<keyword evidence="1" id="KW-0863">Zinc-finger</keyword>
<dbReference type="GO" id="GO:0008270">
    <property type="term" value="F:zinc ion binding"/>
    <property type="evidence" value="ECO:0007669"/>
    <property type="project" value="UniProtKB-KW"/>
</dbReference>
<keyword evidence="5" id="KW-1185">Reference proteome</keyword>
<dbReference type="AlphaFoldDB" id="A0A0D7AY96"/>